<sequence>MSARIAVDLTSAVPPYEQVRTQVSALVTAGELRPGDRLPTVRDLAADLGLAVGTVQRAYRELEAAGVVLSRRRVGTVVAPGAADGRDGAGRDAATARARALVAELRTAGLTDGEILDVVRAALLSPTPLSPG</sequence>
<dbReference type="OrthoDB" id="4307011at2"/>
<feature type="domain" description="HTH gntR-type" evidence="4">
    <location>
        <begin position="13"/>
        <end position="81"/>
    </location>
</feature>
<proteinExistence type="predicted"/>
<dbReference type="KEGG" id="gyu:FE374_16055"/>
<gene>
    <name evidence="5" type="ORF">FE374_16055</name>
</gene>
<evidence type="ECO:0000256" key="2">
    <source>
        <dbReference type="ARBA" id="ARBA00023125"/>
    </source>
</evidence>
<reference evidence="5 6" key="1">
    <citation type="submission" date="2019-05" db="EMBL/GenBank/DDBJ databases">
        <title>Georgenia *** sp. nov., and Georgenia *** sp. nov., isolated from the intestinal contents of plateau pika (Ochotona curzoniae) in the Qinghai-Tibet plateau of China.</title>
        <authorList>
            <person name="Tian Z."/>
        </authorList>
    </citation>
    <scope>NUCLEOTIDE SEQUENCE [LARGE SCALE GENOMIC DNA]</scope>
    <source>
        <strain evidence="5 6">Z443</strain>
    </source>
</reference>
<evidence type="ECO:0000256" key="1">
    <source>
        <dbReference type="ARBA" id="ARBA00023015"/>
    </source>
</evidence>
<dbReference type="RefSeq" id="WP_139930179.1">
    <property type="nucleotide sequence ID" value="NZ_CP040915.1"/>
</dbReference>
<evidence type="ECO:0000256" key="3">
    <source>
        <dbReference type="ARBA" id="ARBA00023163"/>
    </source>
</evidence>
<evidence type="ECO:0000313" key="6">
    <source>
        <dbReference type="Proteomes" id="UP000314616"/>
    </source>
</evidence>
<keyword evidence="3" id="KW-0804">Transcription</keyword>
<dbReference type="CDD" id="cd07377">
    <property type="entry name" value="WHTH_GntR"/>
    <property type="match status" value="1"/>
</dbReference>
<dbReference type="InterPro" id="IPR036388">
    <property type="entry name" value="WH-like_DNA-bd_sf"/>
</dbReference>
<dbReference type="PANTHER" id="PTHR38445">
    <property type="entry name" value="HTH-TYPE TRANSCRIPTIONAL REPRESSOR YTRA"/>
    <property type="match status" value="1"/>
</dbReference>
<dbReference type="EMBL" id="CP040915">
    <property type="protein sequence ID" value="QDC25932.1"/>
    <property type="molecule type" value="Genomic_DNA"/>
</dbReference>
<evidence type="ECO:0000259" key="4">
    <source>
        <dbReference type="PROSITE" id="PS50949"/>
    </source>
</evidence>
<dbReference type="SMART" id="SM00345">
    <property type="entry name" value="HTH_GNTR"/>
    <property type="match status" value="1"/>
</dbReference>
<accession>A0A5B8C9R9</accession>
<dbReference type="AlphaFoldDB" id="A0A5B8C9R9"/>
<protein>
    <submittedName>
        <fullName evidence="5">GntR family transcriptional regulator</fullName>
    </submittedName>
</protein>
<evidence type="ECO:0000313" key="5">
    <source>
        <dbReference type="EMBL" id="QDC25932.1"/>
    </source>
</evidence>
<dbReference type="Pfam" id="PF00392">
    <property type="entry name" value="GntR"/>
    <property type="match status" value="1"/>
</dbReference>
<name>A0A5B8C9R9_9MICO</name>
<keyword evidence="2" id="KW-0238">DNA-binding</keyword>
<dbReference type="InterPro" id="IPR000524">
    <property type="entry name" value="Tscrpt_reg_HTH_GntR"/>
</dbReference>
<dbReference type="InterPro" id="IPR036390">
    <property type="entry name" value="WH_DNA-bd_sf"/>
</dbReference>
<dbReference type="Gene3D" id="1.10.10.10">
    <property type="entry name" value="Winged helix-like DNA-binding domain superfamily/Winged helix DNA-binding domain"/>
    <property type="match status" value="1"/>
</dbReference>
<dbReference type="SUPFAM" id="SSF46785">
    <property type="entry name" value="Winged helix' DNA-binding domain"/>
    <property type="match status" value="1"/>
</dbReference>
<dbReference type="GO" id="GO:0003677">
    <property type="term" value="F:DNA binding"/>
    <property type="evidence" value="ECO:0007669"/>
    <property type="project" value="UniProtKB-KW"/>
</dbReference>
<dbReference type="Proteomes" id="UP000314616">
    <property type="component" value="Chromosome"/>
</dbReference>
<keyword evidence="1" id="KW-0805">Transcription regulation</keyword>
<dbReference type="PROSITE" id="PS50949">
    <property type="entry name" value="HTH_GNTR"/>
    <property type="match status" value="1"/>
</dbReference>
<organism evidence="5 6">
    <name type="scientific">Georgenia yuyongxinii</name>
    <dbReference type="NCBI Taxonomy" id="2589797"/>
    <lineage>
        <taxon>Bacteria</taxon>
        <taxon>Bacillati</taxon>
        <taxon>Actinomycetota</taxon>
        <taxon>Actinomycetes</taxon>
        <taxon>Micrococcales</taxon>
        <taxon>Bogoriellaceae</taxon>
        <taxon>Georgenia</taxon>
    </lineage>
</organism>
<dbReference type="GO" id="GO:0003700">
    <property type="term" value="F:DNA-binding transcription factor activity"/>
    <property type="evidence" value="ECO:0007669"/>
    <property type="project" value="InterPro"/>
</dbReference>
<dbReference type="PANTHER" id="PTHR38445:SF9">
    <property type="entry name" value="HTH-TYPE TRANSCRIPTIONAL REPRESSOR YTRA"/>
    <property type="match status" value="1"/>
</dbReference>